<gene>
    <name evidence="2" type="ORF">AAM37_gp23</name>
</gene>
<keyword evidence="3" id="KW-1185">Reference proteome</keyword>
<feature type="domain" description="Phage protein Gp138 N-terminal" evidence="1">
    <location>
        <begin position="29"/>
        <end position="115"/>
    </location>
</feature>
<dbReference type="InterPro" id="IPR037026">
    <property type="entry name" value="Vgr_OB-fold_dom_sf"/>
</dbReference>
<reference evidence="2 3" key="1">
    <citation type="submission" date="2019-04" db="EMBL/GenBank/DDBJ databases">
        <title>Complete genome sequence of Pantoea sp. infecting bacteriophage vB_PagM_AAM37.</title>
        <authorList>
            <person name="Truncaite L."/>
            <person name="Simoliuniene M."/>
            <person name="Zajanckauskaite A."/>
            <person name="Meskys R."/>
            <person name="Simoliunas E."/>
        </authorList>
    </citation>
    <scope>NUCLEOTIDE SEQUENCE [LARGE SCALE GENOMIC DNA]</scope>
    <source>
        <strain evidence="2">AAM37</strain>
    </source>
</reference>
<dbReference type="Proteomes" id="UP000317930">
    <property type="component" value="Segment"/>
</dbReference>
<evidence type="ECO:0000259" key="1">
    <source>
        <dbReference type="Pfam" id="PF18352"/>
    </source>
</evidence>
<dbReference type="Gene3D" id="2.40.50.230">
    <property type="entry name" value="Gp5 N-terminal domain"/>
    <property type="match status" value="1"/>
</dbReference>
<organism evidence="2 3">
    <name type="scientific">Pantoea phage vB_PagM_AAM37</name>
    <dbReference type="NCBI Taxonomy" id="2588093"/>
    <lineage>
        <taxon>Viruses</taxon>
        <taxon>Duplodnaviria</taxon>
        <taxon>Heunggongvirae</taxon>
        <taxon>Uroviricota</taxon>
        <taxon>Caudoviricetes</taxon>
        <taxon>Dibbivirus</taxon>
        <taxon>Dibbivirus AAM37</taxon>
    </lineage>
</organism>
<name>A0A513ZYD9_9CAUD</name>
<protein>
    <submittedName>
        <fullName evidence="2">Baseplate assembly protein</fullName>
    </submittedName>
</protein>
<accession>A0A513ZYD9</accession>
<evidence type="ECO:0000313" key="3">
    <source>
        <dbReference type="Proteomes" id="UP000317930"/>
    </source>
</evidence>
<dbReference type="Pfam" id="PF18352">
    <property type="entry name" value="Gp138_N"/>
    <property type="match status" value="1"/>
</dbReference>
<sequence length="224" mass="23757">MADNSDDVTALENFIKSTVVDFVNTSIECEIVSYENGRATVKPLNQKTYDDGDSNDYPTLQGLRMFWPQFDGGKAGVKGPVKPGDKCLLIVCQHAMDDSGDNRKYSLIDSYVIPGAGYDDSIAGNDDMRIYYGEAFLAIGADKKIKINAPGGFEVVAPQSNFSNAVTVKGLFTYQAGATGSGGSGGVMNLTGNLNVNGEVTVNGIKLSAHRHPETGSTTNGPIN</sequence>
<proteinExistence type="predicted"/>
<dbReference type="InterPro" id="IPR041599">
    <property type="entry name" value="Gp138_N"/>
</dbReference>
<dbReference type="EMBL" id="MK798143">
    <property type="protein sequence ID" value="QDH45694.1"/>
    <property type="molecule type" value="Genomic_DNA"/>
</dbReference>
<evidence type="ECO:0000313" key="2">
    <source>
        <dbReference type="EMBL" id="QDH45694.1"/>
    </source>
</evidence>